<comment type="similarity">
    <text evidence="2 7">Belongs to the glycosyltransferase 4 family. MraY subfamily.</text>
</comment>
<feature type="transmembrane region" description="Helical" evidence="7">
    <location>
        <begin position="259"/>
        <end position="279"/>
    </location>
</feature>
<dbReference type="GO" id="GO:0051301">
    <property type="term" value="P:cell division"/>
    <property type="evidence" value="ECO:0007669"/>
    <property type="project" value="UniProtKB-KW"/>
</dbReference>
<dbReference type="AlphaFoldDB" id="A0A1D8B0W5"/>
<dbReference type="CDD" id="cd06852">
    <property type="entry name" value="GT_MraY"/>
    <property type="match status" value="1"/>
</dbReference>
<feature type="transmembrane region" description="Helical" evidence="7">
    <location>
        <begin position="48"/>
        <end position="71"/>
    </location>
</feature>
<evidence type="ECO:0000256" key="1">
    <source>
        <dbReference type="ARBA" id="ARBA00004141"/>
    </source>
</evidence>
<evidence type="ECO:0000256" key="5">
    <source>
        <dbReference type="ARBA" id="ARBA00022989"/>
    </source>
</evidence>
<dbReference type="InterPro" id="IPR003524">
    <property type="entry name" value="PNAcMuramoyl-5peptid_Trfase"/>
</dbReference>
<feature type="transmembrane region" description="Helical" evidence="7">
    <location>
        <begin position="285"/>
        <end position="307"/>
    </location>
</feature>
<comment type="function">
    <text evidence="7">Catalyzes the initial step of the lipid cycle reactions in the biosynthesis of the cell wall peptidoglycan: transfers peptidoglycan precursor phospho-MurNAc-pentapeptide from UDP-MurNAc-pentapeptide onto the lipid carrier undecaprenyl phosphate, yielding undecaprenyl-pyrophosphoryl-MurNAc-pentapeptide, known as lipid I.</text>
</comment>
<keyword evidence="7" id="KW-0132">Cell division</keyword>
<proteinExistence type="inferred from homology"/>
<dbReference type="Proteomes" id="UP000095214">
    <property type="component" value="Chromosome"/>
</dbReference>
<dbReference type="GO" id="GO:0051992">
    <property type="term" value="F:UDP-N-acetylmuramoyl-L-alanyl-D-glutamyl-meso-2,6-diaminopimelyl-D-alanyl-D-alanine:undecaprenyl-phosphate transferase activity"/>
    <property type="evidence" value="ECO:0007669"/>
    <property type="project" value="RHEA"/>
</dbReference>
<organism evidence="10 11">
    <name type="scientific">Pauljensenia hongkongensis</name>
    <dbReference type="NCBI Taxonomy" id="178339"/>
    <lineage>
        <taxon>Bacteria</taxon>
        <taxon>Bacillati</taxon>
        <taxon>Actinomycetota</taxon>
        <taxon>Actinomycetes</taxon>
        <taxon>Actinomycetales</taxon>
        <taxon>Actinomycetaceae</taxon>
        <taxon>Pauljensenia</taxon>
    </lineage>
</organism>
<feature type="transmembrane region" description="Helical" evidence="7">
    <location>
        <begin position="233"/>
        <end position="252"/>
    </location>
</feature>
<evidence type="ECO:0000256" key="9">
    <source>
        <dbReference type="PIRSR" id="PIRSR600715-1"/>
    </source>
</evidence>
<dbReference type="GO" id="GO:0046872">
    <property type="term" value="F:metal ion binding"/>
    <property type="evidence" value="ECO:0007669"/>
    <property type="project" value="UniProtKB-KW"/>
</dbReference>
<reference evidence="10 11" key="1">
    <citation type="submission" date="2016-09" db="EMBL/GenBank/DDBJ databases">
        <title>Complete genome sequence of Actinomyces hongkongensis HKU8.</title>
        <authorList>
            <person name="Gao Y.-X."/>
            <person name="Zhou Y.-Y."/>
            <person name="Xie Y."/>
            <person name="Wang M."/>
            <person name="Wang S.-J."/>
            <person name="Shen S.-G."/>
        </authorList>
    </citation>
    <scope>NUCLEOTIDE SEQUENCE [LARGE SCALE GENOMIC DNA]</scope>
    <source>
        <strain evidence="10 11">HKU8</strain>
    </source>
</reference>
<comment type="catalytic activity">
    <reaction evidence="7">
        <text>UDP-N-acetyl-alpha-D-muramoyl-L-alanyl-gamma-D-glutamyl-meso-2,6-diaminopimeloyl-D-alanyl-D-alanine + di-trans,octa-cis-undecaprenyl phosphate = di-trans,octa-cis-undecaprenyl diphospho-N-acetyl-alpha-D-muramoyl-L-alanyl-D-glutamyl-meso-2,6-diaminopimeloyl-D-alanyl-D-alanine + UMP</text>
        <dbReference type="Rhea" id="RHEA:28386"/>
        <dbReference type="ChEBI" id="CHEBI:57865"/>
        <dbReference type="ChEBI" id="CHEBI:60392"/>
        <dbReference type="ChEBI" id="CHEBI:61386"/>
        <dbReference type="ChEBI" id="CHEBI:61387"/>
        <dbReference type="EC" id="2.7.8.13"/>
    </reaction>
</comment>
<dbReference type="GO" id="GO:0008360">
    <property type="term" value="P:regulation of cell shape"/>
    <property type="evidence" value="ECO:0007669"/>
    <property type="project" value="UniProtKB-KW"/>
</dbReference>
<evidence type="ECO:0000313" key="11">
    <source>
        <dbReference type="Proteomes" id="UP000095214"/>
    </source>
</evidence>
<accession>A0A1D8B0W5</accession>
<dbReference type="PROSITE" id="PS01348">
    <property type="entry name" value="MRAY_2"/>
    <property type="match status" value="1"/>
</dbReference>
<keyword evidence="7" id="KW-0961">Cell wall biogenesis/degradation</keyword>
<dbReference type="GO" id="GO:0008963">
    <property type="term" value="F:phospho-N-acetylmuramoyl-pentapeptide-transferase activity"/>
    <property type="evidence" value="ECO:0007669"/>
    <property type="project" value="UniProtKB-UniRule"/>
</dbReference>
<keyword evidence="7" id="KW-0133">Cell shape</keyword>
<protein>
    <recommendedName>
        <fullName evidence="7 8">Phospho-N-acetylmuramoyl-pentapeptide-transferase</fullName>
        <ecNumber evidence="7 8">2.7.8.13</ecNumber>
    </recommendedName>
    <alternativeName>
        <fullName evidence="7">UDP-MurNAc-pentapeptide phosphotransferase</fullName>
    </alternativeName>
</protein>
<dbReference type="RefSeq" id="WP_009743057.1">
    <property type="nucleotide sequence ID" value="NZ_CP017298.1"/>
</dbReference>
<feature type="transmembrane region" description="Helical" evidence="7">
    <location>
        <begin position="157"/>
        <end position="179"/>
    </location>
</feature>
<dbReference type="PROSITE" id="PS01347">
    <property type="entry name" value="MRAY_1"/>
    <property type="match status" value="1"/>
</dbReference>
<keyword evidence="7 9" id="KW-0479">Metal-binding</keyword>
<sequence>MIGLIAAFVIAMAISISGTPLLIRYLITHQYGQFIRQDGPTQHLTKRGTPTMGGLVIIIAAVVAWLAGSLITGVGPSWSGVLLVFLFVGLGAIGLLDDGIKIMRQRSLGLHPSGKIAGQVAVASLFAIGTLVGPNAYGQVPGTLSISVARPTALTLGFAGFALGVVLYLLWTNLIVAAWSNATNLTDGLDGLATGASIFVFGAYTFITYFQRIQDCTGGTVNVTNCYTTRDPLDLAIFCAALIGALAGFLWWNASPAQIFMGDTGALALGGAVAGLSVLTQTQLLAVVIGGLFVLVVLSDVIQIGVFKATGKRVFRMAPLHHHFELKGWKEVTIVIRFWLIAALFAVAGAGAFYAEWVSAR</sequence>
<dbReference type="EMBL" id="CP017298">
    <property type="protein sequence ID" value="AOS46787.1"/>
    <property type="molecule type" value="Genomic_DNA"/>
</dbReference>
<feature type="binding site" evidence="9">
    <location>
        <position position="263"/>
    </location>
    <ligand>
        <name>Mg(2+)</name>
        <dbReference type="ChEBI" id="CHEBI:18420"/>
    </ligand>
</feature>
<dbReference type="InterPro" id="IPR000715">
    <property type="entry name" value="Glycosyl_transferase_4"/>
</dbReference>
<evidence type="ECO:0000313" key="10">
    <source>
        <dbReference type="EMBL" id="AOS46787.1"/>
    </source>
</evidence>
<keyword evidence="4 7" id="KW-0812">Transmembrane</keyword>
<dbReference type="STRING" id="178339.BH719_01970"/>
<dbReference type="GO" id="GO:0009252">
    <property type="term" value="P:peptidoglycan biosynthetic process"/>
    <property type="evidence" value="ECO:0007669"/>
    <property type="project" value="UniProtKB-UniRule"/>
</dbReference>
<evidence type="ECO:0000256" key="8">
    <source>
        <dbReference type="NCBIfam" id="TIGR00445"/>
    </source>
</evidence>
<dbReference type="NCBIfam" id="TIGR00445">
    <property type="entry name" value="mraY"/>
    <property type="match status" value="1"/>
</dbReference>
<dbReference type="OrthoDB" id="9805475at2"/>
<comment type="subcellular location">
    <subcellularLocation>
        <location evidence="7">Cell membrane</location>
        <topology evidence="7">Multi-pass membrane protein</topology>
    </subcellularLocation>
    <subcellularLocation>
        <location evidence="1">Membrane</location>
        <topology evidence="1">Multi-pass membrane protein</topology>
    </subcellularLocation>
</comment>
<dbReference type="Pfam" id="PF10555">
    <property type="entry name" value="MraY_sig1"/>
    <property type="match status" value="1"/>
</dbReference>
<dbReference type="InterPro" id="IPR018480">
    <property type="entry name" value="PNAcMuramoyl-5peptid_Trfase_CS"/>
</dbReference>
<feature type="transmembrane region" description="Helical" evidence="7">
    <location>
        <begin position="77"/>
        <end position="96"/>
    </location>
</feature>
<evidence type="ECO:0000256" key="3">
    <source>
        <dbReference type="ARBA" id="ARBA00022679"/>
    </source>
</evidence>
<dbReference type="UniPathway" id="UPA00219"/>
<comment type="cofactor">
    <cofactor evidence="7 9">
        <name>Mg(2+)</name>
        <dbReference type="ChEBI" id="CHEBI:18420"/>
    </cofactor>
</comment>
<gene>
    <name evidence="7" type="primary">mraY</name>
    <name evidence="10" type="ORF">BH719_01970</name>
</gene>
<name>A0A1D8B0W5_9ACTO</name>
<feature type="transmembrane region" description="Helical" evidence="7">
    <location>
        <begin position="6"/>
        <end position="27"/>
    </location>
</feature>
<keyword evidence="6 7" id="KW-0472">Membrane</keyword>
<evidence type="ECO:0000256" key="2">
    <source>
        <dbReference type="ARBA" id="ARBA00005583"/>
    </source>
</evidence>
<dbReference type="Pfam" id="PF00953">
    <property type="entry name" value="Glycos_transf_4"/>
    <property type="match status" value="1"/>
</dbReference>
<evidence type="ECO:0000256" key="7">
    <source>
        <dbReference type="HAMAP-Rule" id="MF_00038"/>
    </source>
</evidence>
<evidence type="ECO:0000256" key="4">
    <source>
        <dbReference type="ARBA" id="ARBA00022692"/>
    </source>
</evidence>
<dbReference type="PANTHER" id="PTHR22926">
    <property type="entry name" value="PHOSPHO-N-ACETYLMURAMOYL-PENTAPEPTIDE-TRANSFERASE"/>
    <property type="match status" value="1"/>
</dbReference>
<dbReference type="GO" id="GO:0005886">
    <property type="term" value="C:plasma membrane"/>
    <property type="evidence" value="ECO:0007669"/>
    <property type="project" value="UniProtKB-SubCell"/>
</dbReference>
<comment type="pathway">
    <text evidence="7">Cell wall biogenesis; peptidoglycan biosynthesis.</text>
</comment>
<dbReference type="GO" id="GO:0071555">
    <property type="term" value="P:cell wall organization"/>
    <property type="evidence" value="ECO:0007669"/>
    <property type="project" value="UniProtKB-KW"/>
</dbReference>
<keyword evidence="7 9" id="KW-0460">Magnesium</keyword>
<dbReference type="EC" id="2.7.8.13" evidence="7 8"/>
<keyword evidence="7" id="KW-0573">Peptidoglycan synthesis</keyword>
<keyword evidence="3 7" id="KW-0808">Transferase</keyword>
<dbReference type="KEGG" id="phon:BH719_01970"/>
<feature type="transmembrane region" description="Helical" evidence="7">
    <location>
        <begin position="334"/>
        <end position="355"/>
    </location>
</feature>
<keyword evidence="7" id="KW-0131">Cell cycle</keyword>
<dbReference type="HAMAP" id="MF_00038">
    <property type="entry name" value="MraY"/>
    <property type="match status" value="1"/>
</dbReference>
<feature type="transmembrane region" description="Helical" evidence="7">
    <location>
        <begin position="191"/>
        <end position="213"/>
    </location>
</feature>
<keyword evidence="7" id="KW-1003">Cell membrane</keyword>
<feature type="binding site" evidence="9">
    <location>
        <position position="184"/>
    </location>
    <ligand>
        <name>Mg(2+)</name>
        <dbReference type="ChEBI" id="CHEBI:18420"/>
    </ligand>
</feature>
<keyword evidence="5 7" id="KW-1133">Transmembrane helix</keyword>
<evidence type="ECO:0000256" key="6">
    <source>
        <dbReference type="ARBA" id="ARBA00023136"/>
    </source>
</evidence>
<dbReference type="PANTHER" id="PTHR22926:SF5">
    <property type="entry name" value="PHOSPHO-N-ACETYLMURAMOYL-PENTAPEPTIDE-TRANSFERASE HOMOLOG"/>
    <property type="match status" value="1"/>
</dbReference>
<keyword evidence="11" id="KW-1185">Reference proteome</keyword>